<evidence type="ECO:0000256" key="1">
    <source>
        <dbReference type="SAM" id="MobiDB-lite"/>
    </source>
</evidence>
<dbReference type="InterPro" id="IPR004252">
    <property type="entry name" value="Probable_transposase_24"/>
</dbReference>
<proteinExistence type="predicted"/>
<feature type="region of interest" description="Disordered" evidence="1">
    <location>
        <begin position="192"/>
        <end position="282"/>
    </location>
</feature>
<dbReference type="EMBL" id="SDMP01000018">
    <property type="protein sequence ID" value="RYQ94226.1"/>
    <property type="molecule type" value="Genomic_DNA"/>
</dbReference>
<dbReference type="Pfam" id="PF03004">
    <property type="entry name" value="Transposase_24"/>
    <property type="match status" value="1"/>
</dbReference>
<dbReference type="Proteomes" id="UP000289738">
    <property type="component" value="Chromosome B08"/>
</dbReference>
<feature type="compositionally biased region" description="Low complexity" evidence="1">
    <location>
        <begin position="232"/>
        <end position="251"/>
    </location>
</feature>
<protein>
    <submittedName>
        <fullName evidence="2">Uncharacterized protein</fullName>
    </submittedName>
</protein>
<feature type="compositionally biased region" description="Polar residues" evidence="1">
    <location>
        <begin position="192"/>
        <end position="204"/>
    </location>
</feature>
<keyword evidence="3" id="KW-1185">Reference proteome</keyword>
<evidence type="ECO:0000313" key="3">
    <source>
        <dbReference type="Proteomes" id="UP000289738"/>
    </source>
</evidence>
<organism evidence="2 3">
    <name type="scientific">Arachis hypogaea</name>
    <name type="common">Peanut</name>
    <dbReference type="NCBI Taxonomy" id="3818"/>
    <lineage>
        <taxon>Eukaryota</taxon>
        <taxon>Viridiplantae</taxon>
        <taxon>Streptophyta</taxon>
        <taxon>Embryophyta</taxon>
        <taxon>Tracheophyta</taxon>
        <taxon>Spermatophyta</taxon>
        <taxon>Magnoliopsida</taxon>
        <taxon>eudicotyledons</taxon>
        <taxon>Gunneridae</taxon>
        <taxon>Pentapetalae</taxon>
        <taxon>rosids</taxon>
        <taxon>fabids</taxon>
        <taxon>Fabales</taxon>
        <taxon>Fabaceae</taxon>
        <taxon>Papilionoideae</taxon>
        <taxon>50 kb inversion clade</taxon>
        <taxon>dalbergioids sensu lato</taxon>
        <taxon>Dalbergieae</taxon>
        <taxon>Pterocarpus clade</taxon>
        <taxon>Arachis</taxon>
    </lineage>
</organism>
<gene>
    <name evidence="2" type="ORF">Ahy_B08g089103</name>
</gene>
<name>A0A444XXK7_ARAHY</name>
<sequence>MHFMWDAEHDLTIRKIFHHKIGRRLQQMLDDVRQERDHRTQWLRPDIKKALFVHWETDEKFRHRCLTNRANRALARSSKCTSGSTIFMKTKARLLKLLDREATLAETFKYTHTLKENKEILADQQSQDHYVRVLHTETKGHNSTVSARWRGYRRWICSCSRRSRCGWHETVSASNKNRIYKMRSFFASSLRTSTFKPSSGSATSRAIEPKKGVDLELGSDGGVPGPDAAGINPTGGSSPAGGNSPAGSSGPTVGGNSPAGGIGISPPSAPSTRAMGPTTTTT</sequence>
<comment type="caution">
    <text evidence="2">The sequence shown here is derived from an EMBL/GenBank/DDBJ whole genome shotgun (WGS) entry which is preliminary data.</text>
</comment>
<accession>A0A444XXK7</accession>
<reference evidence="2 3" key="1">
    <citation type="submission" date="2019-01" db="EMBL/GenBank/DDBJ databases">
        <title>Sequencing of cultivated peanut Arachis hypogaea provides insights into genome evolution and oil improvement.</title>
        <authorList>
            <person name="Chen X."/>
        </authorList>
    </citation>
    <scope>NUCLEOTIDE SEQUENCE [LARGE SCALE GENOMIC DNA]</scope>
    <source>
        <strain evidence="3">cv. Fuhuasheng</strain>
        <tissue evidence="2">Leaves</tissue>
    </source>
</reference>
<evidence type="ECO:0000313" key="2">
    <source>
        <dbReference type="EMBL" id="RYQ94226.1"/>
    </source>
</evidence>
<dbReference type="AlphaFoldDB" id="A0A444XXK7"/>